<evidence type="ECO:0000256" key="2">
    <source>
        <dbReference type="SAM" id="Phobius"/>
    </source>
</evidence>
<feature type="transmembrane region" description="Helical" evidence="2">
    <location>
        <begin position="223"/>
        <end position="248"/>
    </location>
</feature>
<sequence>MTRAADEAASNPATNPAGKPTTNPASRAADKAGTALRGWLFEPVPKGRIAAFRTLIYVFVALDVVFFSAWVKSHGDLPGNLYQPLVIGKLLPLPTPTPLVAGAIYWALIPLSLAAATGRAHRLLGWSVFILYFEWMIIAMSYGKIDHDRFGLLVALAVLPAAGRARHGDKEATEAGGWALRLTQVGVICTYFLASIAKLRFGGLAWLTGATLTRSFIRRGTQLAHWLLGIPGFTTAGQIGIVGFELFSPLVFVVKPKLRYAMVAGFYAFHIVTFCLITISFIPHQVAMASFLPLEKVTPVIWARRLLKRGDPAPGEVAASGASAAEEAGEEVAEAAGDVHQRTADGLDHLGR</sequence>
<feature type="transmembrane region" description="Helical" evidence="2">
    <location>
        <begin position="50"/>
        <end position="71"/>
    </location>
</feature>
<keyword evidence="2" id="KW-0472">Membrane</keyword>
<comment type="caution">
    <text evidence="3">The sequence shown here is derived from an EMBL/GenBank/DDBJ whole genome shotgun (WGS) entry which is preliminary data.</text>
</comment>
<feature type="region of interest" description="Disordered" evidence="1">
    <location>
        <begin position="1"/>
        <end position="28"/>
    </location>
</feature>
<evidence type="ECO:0000256" key="1">
    <source>
        <dbReference type="SAM" id="MobiDB-lite"/>
    </source>
</evidence>
<evidence type="ECO:0000313" key="3">
    <source>
        <dbReference type="EMBL" id="MFC5000504.1"/>
    </source>
</evidence>
<protein>
    <submittedName>
        <fullName evidence="3">MFS transporter permease</fullName>
    </submittedName>
</protein>
<dbReference type="EMBL" id="JBHSIU010000024">
    <property type="protein sequence ID" value="MFC5000504.1"/>
    <property type="molecule type" value="Genomic_DNA"/>
</dbReference>
<accession>A0ABV9VXQ4</accession>
<keyword evidence="4" id="KW-1185">Reference proteome</keyword>
<feature type="transmembrane region" description="Helical" evidence="2">
    <location>
        <begin position="99"/>
        <end position="116"/>
    </location>
</feature>
<evidence type="ECO:0000313" key="4">
    <source>
        <dbReference type="Proteomes" id="UP001595912"/>
    </source>
</evidence>
<proteinExistence type="predicted"/>
<feature type="transmembrane region" description="Helical" evidence="2">
    <location>
        <begin position="123"/>
        <end position="143"/>
    </location>
</feature>
<dbReference type="Proteomes" id="UP001595912">
    <property type="component" value="Unassembled WGS sequence"/>
</dbReference>
<feature type="transmembrane region" description="Helical" evidence="2">
    <location>
        <begin position="178"/>
        <end position="197"/>
    </location>
</feature>
<dbReference type="RefSeq" id="WP_380117055.1">
    <property type="nucleotide sequence ID" value="NZ_JBHSIU010000024.1"/>
</dbReference>
<feature type="transmembrane region" description="Helical" evidence="2">
    <location>
        <begin position="260"/>
        <end position="282"/>
    </location>
</feature>
<reference evidence="4" key="1">
    <citation type="journal article" date="2019" name="Int. J. Syst. Evol. Microbiol.">
        <title>The Global Catalogue of Microorganisms (GCM) 10K type strain sequencing project: providing services to taxonomists for standard genome sequencing and annotation.</title>
        <authorList>
            <consortium name="The Broad Institute Genomics Platform"/>
            <consortium name="The Broad Institute Genome Sequencing Center for Infectious Disease"/>
            <person name="Wu L."/>
            <person name="Ma J."/>
        </authorList>
    </citation>
    <scope>NUCLEOTIDE SEQUENCE [LARGE SCALE GENOMIC DNA]</scope>
    <source>
        <strain evidence="4">CGMCC 4.7152</strain>
    </source>
</reference>
<keyword evidence="2" id="KW-0812">Transmembrane</keyword>
<keyword evidence="2" id="KW-1133">Transmembrane helix</keyword>
<organism evidence="3 4">
    <name type="scientific">Dactylosporangium cerinum</name>
    <dbReference type="NCBI Taxonomy" id="1434730"/>
    <lineage>
        <taxon>Bacteria</taxon>
        <taxon>Bacillati</taxon>
        <taxon>Actinomycetota</taxon>
        <taxon>Actinomycetes</taxon>
        <taxon>Micromonosporales</taxon>
        <taxon>Micromonosporaceae</taxon>
        <taxon>Dactylosporangium</taxon>
    </lineage>
</organism>
<name>A0ABV9VXQ4_9ACTN</name>
<gene>
    <name evidence="3" type="ORF">ACFPIJ_22025</name>
</gene>